<proteinExistence type="predicted"/>
<dbReference type="PANTHER" id="PTHR48094:SF19">
    <property type="entry name" value="DJ-1_PFPI DOMAIN-CONTAINING PROTEIN"/>
    <property type="match status" value="1"/>
</dbReference>
<dbReference type="Pfam" id="PF01965">
    <property type="entry name" value="DJ-1_PfpI"/>
    <property type="match status" value="1"/>
</dbReference>
<accession>A0ABV6UQJ8</accession>
<sequence>MTNQAEQTRAVAPIVHLAVYDGLADWEAALAVAQIRSGTFQIGGATHDIRTVGVDREPVRTMGGVTVVPDLGLDGLAPADSAMLIVPGGGCWEAGDHTEFPLKGRQFLDAGVPVAAICGAVFGFGAAGLLDDRDHTGAAAEYLAMTGYQGGKRYQEADAVNDRGLITAGPTDSVAFAREVIAQLGIWRPAVLDAWFRLFGRSESAAYGELMGLVSAA</sequence>
<dbReference type="Gene3D" id="3.40.50.880">
    <property type="match status" value="1"/>
</dbReference>
<dbReference type="RefSeq" id="WP_030248201.1">
    <property type="nucleotide sequence ID" value="NZ_JBHEZZ010000011.1"/>
</dbReference>
<gene>
    <name evidence="2" type="ORF">ACEZDJ_20835</name>
</gene>
<dbReference type="InterPro" id="IPR002818">
    <property type="entry name" value="DJ-1/PfpI"/>
</dbReference>
<dbReference type="Proteomes" id="UP001592528">
    <property type="component" value="Unassembled WGS sequence"/>
</dbReference>
<evidence type="ECO:0000313" key="2">
    <source>
        <dbReference type="EMBL" id="MFC1403741.1"/>
    </source>
</evidence>
<protein>
    <submittedName>
        <fullName evidence="2">DJ-1/PfpI family protein</fullName>
    </submittedName>
</protein>
<keyword evidence="3" id="KW-1185">Reference proteome</keyword>
<reference evidence="2 3" key="1">
    <citation type="submission" date="2024-09" db="EMBL/GenBank/DDBJ databases">
        <authorList>
            <person name="Lee S.D."/>
        </authorList>
    </citation>
    <scope>NUCLEOTIDE SEQUENCE [LARGE SCALE GENOMIC DNA]</scope>
    <source>
        <strain evidence="2 3">N1-5</strain>
    </source>
</reference>
<dbReference type="InterPro" id="IPR029062">
    <property type="entry name" value="Class_I_gatase-like"/>
</dbReference>
<organism evidence="2 3">
    <name type="scientific">Streptacidiphilus cavernicola</name>
    <dbReference type="NCBI Taxonomy" id="3342716"/>
    <lineage>
        <taxon>Bacteria</taxon>
        <taxon>Bacillati</taxon>
        <taxon>Actinomycetota</taxon>
        <taxon>Actinomycetes</taxon>
        <taxon>Kitasatosporales</taxon>
        <taxon>Streptomycetaceae</taxon>
        <taxon>Streptacidiphilus</taxon>
    </lineage>
</organism>
<dbReference type="InterPro" id="IPR050325">
    <property type="entry name" value="Prot/Nucl_acid_deglycase"/>
</dbReference>
<dbReference type="PANTHER" id="PTHR48094">
    <property type="entry name" value="PROTEIN/NUCLEIC ACID DEGLYCASE DJ-1-RELATED"/>
    <property type="match status" value="1"/>
</dbReference>
<name>A0ABV6UQJ8_9ACTN</name>
<dbReference type="SUPFAM" id="SSF52317">
    <property type="entry name" value="Class I glutamine amidotransferase-like"/>
    <property type="match status" value="1"/>
</dbReference>
<dbReference type="EMBL" id="JBHEZZ010000011">
    <property type="protein sequence ID" value="MFC1403741.1"/>
    <property type="molecule type" value="Genomic_DNA"/>
</dbReference>
<comment type="caution">
    <text evidence="2">The sequence shown here is derived from an EMBL/GenBank/DDBJ whole genome shotgun (WGS) entry which is preliminary data.</text>
</comment>
<evidence type="ECO:0000313" key="3">
    <source>
        <dbReference type="Proteomes" id="UP001592528"/>
    </source>
</evidence>
<feature type="domain" description="DJ-1/PfpI" evidence="1">
    <location>
        <begin position="16"/>
        <end position="183"/>
    </location>
</feature>
<evidence type="ECO:0000259" key="1">
    <source>
        <dbReference type="Pfam" id="PF01965"/>
    </source>
</evidence>